<accession>A0A1G8TWF9</accession>
<keyword evidence="2" id="KW-1185">Reference proteome</keyword>
<evidence type="ECO:0000313" key="2">
    <source>
        <dbReference type="Proteomes" id="UP000182130"/>
    </source>
</evidence>
<proteinExistence type="predicted"/>
<evidence type="ECO:0000313" key="1">
    <source>
        <dbReference type="EMBL" id="SDJ45822.1"/>
    </source>
</evidence>
<sequence>MGWAMSKNKVIVLAVLEGGMSKSEAAR</sequence>
<dbReference type="Proteomes" id="UP000182130">
    <property type="component" value="Unassembled WGS sequence"/>
</dbReference>
<protein>
    <submittedName>
        <fullName evidence="1">Uncharacterized protein</fullName>
    </submittedName>
</protein>
<reference evidence="2" key="1">
    <citation type="submission" date="2016-10" db="EMBL/GenBank/DDBJ databases">
        <authorList>
            <person name="Varghese N."/>
            <person name="Submissions S."/>
        </authorList>
    </citation>
    <scope>NUCLEOTIDE SEQUENCE [LARGE SCALE GENOMIC DNA]</scope>
    <source>
        <strain evidence="2">CGMCC 1.10783</strain>
    </source>
</reference>
<dbReference type="AlphaFoldDB" id="A0A1G8TWF9"/>
<dbReference type="EMBL" id="FNEI01000011">
    <property type="protein sequence ID" value="SDJ45822.1"/>
    <property type="molecule type" value="Genomic_DNA"/>
</dbReference>
<organism evidence="1 2">
    <name type="scientific">Arthrobacter cupressi</name>
    <dbReference type="NCBI Taxonomy" id="1045773"/>
    <lineage>
        <taxon>Bacteria</taxon>
        <taxon>Bacillati</taxon>
        <taxon>Actinomycetota</taxon>
        <taxon>Actinomycetes</taxon>
        <taxon>Micrococcales</taxon>
        <taxon>Micrococcaceae</taxon>
        <taxon>Arthrobacter</taxon>
    </lineage>
</organism>
<feature type="non-terminal residue" evidence="1">
    <location>
        <position position="27"/>
    </location>
</feature>
<name>A0A1G8TWF9_9MICC</name>
<gene>
    <name evidence="1" type="ORF">SAMN05216555_1111</name>
</gene>